<sequence length="112" mass="12854">MREVLLPLNTTLCHFLLHRTTKEETAGKKKKQHLPLCFNIFLFRKFFEFGCNSVCILVSDLVILCVLGMCYGLLWCSYFHCIESVLRKMCAVLSSAIFCMLYTLVSSGVFLI</sequence>
<name>A0A0L8GYX8_OCTBM</name>
<proteinExistence type="predicted"/>
<keyword evidence="1" id="KW-1133">Transmembrane helix</keyword>
<keyword evidence="1" id="KW-0812">Transmembrane</keyword>
<feature type="transmembrane region" description="Helical" evidence="1">
    <location>
        <begin position="90"/>
        <end position="111"/>
    </location>
</feature>
<organism evidence="2">
    <name type="scientific">Octopus bimaculoides</name>
    <name type="common">California two-spotted octopus</name>
    <dbReference type="NCBI Taxonomy" id="37653"/>
    <lineage>
        <taxon>Eukaryota</taxon>
        <taxon>Metazoa</taxon>
        <taxon>Spiralia</taxon>
        <taxon>Lophotrochozoa</taxon>
        <taxon>Mollusca</taxon>
        <taxon>Cephalopoda</taxon>
        <taxon>Coleoidea</taxon>
        <taxon>Octopodiformes</taxon>
        <taxon>Octopoda</taxon>
        <taxon>Incirrata</taxon>
        <taxon>Octopodidae</taxon>
        <taxon>Octopus</taxon>
    </lineage>
</organism>
<evidence type="ECO:0000256" key="1">
    <source>
        <dbReference type="SAM" id="Phobius"/>
    </source>
</evidence>
<keyword evidence="1" id="KW-0472">Membrane</keyword>
<dbReference type="AlphaFoldDB" id="A0A0L8GYX8"/>
<feature type="transmembrane region" description="Helical" evidence="1">
    <location>
        <begin position="56"/>
        <end position="78"/>
    </location>
</feature>
<dbReference type="EMBL" id="KQ419991">
    <property type="protein sequence ID" value="KOF81780.1"/>
    <property type="molecule type" value="Genomic_DNA"/>
</dbReference>
<protein>
    <submittedName>
        <fullName evidence="2">Uncharacterized protein</fullName>
    </submittedName>
</protein>
<evidence type="ECO:0000313" key="2">
    <source>
        <dbReference type="EMBL" id="KOF81780.1"/>
    </source>
</evidence>
<accession>A0A0L8GYX8</accession>
<gene>
    <name evidence="2" type="ORF">OCBIM_22026130mg</name>
</gene>
<reference evidence="2" key="1">
    <citation type="submission" date="2015-07" db="EMBL/GenBank/DDBJ databases">
        <title>MeaNS - Measles Nucleotide Surveillance Program.</title>
        <authorList>
            <person name="Tran T."/>
            <person name="Druce J."/>
        </authorList>
    </citation>
    <scope>NUCLEOTIDE SEQUENCE</scope>
    <source>
        <strain evidence="2">UCB-OBI-ISO-001</strain>
        <tissue evidence="2">Gonad</tissue>
    </source>
</reference>